<organism evidence="1">
    <name type="scientific">marine metagenome</name>
    <dbReference type="NCBI Taxonomy" id="408172"/>
    <lineage>
        <taxon>unclassified sequences</taxon>
        <taxon>metagenomes</taxon>
        <taxon>ecological metagenomes</taxon>
    </lineage>
</organism>
<sequence>MNIFQEIVSKYKEYYIQDLEDLIRTSKYGTNSIQDHFLEKVNQLKCINDDFNYDPKSIDLVEEFATEIVQGKITERAIVARHKGESIGKDLILFSHPDTEKYVNDEGWNHDPFEPKICSKKIHGWGIADDLAGVAMMYQSLDLVKKSGIHLDGDLILASTPSKNHTRGIASVLHKGYSADSALYLHPAESGNGLEDIKAFTPGQIVFSIDFFGKKPDTNEPAHTAMSHLGHNPMLDALEVIEALKEYENDRISKIHHPLLDASVGRSTNLLFSFFEYGKSGGMDKVHENCKLGCALSLVPGEKLEDIMNEIQERVDSVIHKNDWMKKQRPELKWVSGVSSASTEPTSPIYQITHKIIENYGTKAKINPLHTSSDIRNPIVQKGIPTVGFGPSCGNLTMCNERNEWVDLDDYFRALCVTAEIVAKFCNEKKD</sequence>
<dbReference type="AlphaFoldDB" id="A0A381VI41"/>
<dbReference type="PANTHER" id="PTHR43808">
    <property type="entry name" value="ACETYLORNITHINE DEACETYLASE"/>
    <property type="match status" value="1"/>
</dbReference>
<dbReference type="InterPro" id="IPR050072">
    <property type="entry name" value="Peptidase_M20A"/>
</dbReference>
<dbReference type="Pfam" id="PF01546">
    <property type="entry name" value="Peptidase_M20"/>
    <property type="match status" value="1"/>
</dbReference>
<evidence type="ECO:0000313" key="1">
    <source>
        <dbReference type="EMBL" id="SVA40026.1"/>
    </source>
</evidence>
<reference evidence="1" key="1">
    <citation type="submission" date="2018-05" db="EMBL/GenBank/DDBJ databases">
        <authorList>
            <person name="Lanie J.A."/>
            <person name="Ng W.-L."/>
            <person name="Kazmierczak K.M."/>
            <person name="Andrzejewski T.M."/>
            <person name="Davidsen T.M."/>
            <person name="Wayne K.J."/>
            <person name="Tettelin H."/>
            <person name="Glass J.I."/>
            <person name="Rusch D."/>
            <person name="Podicherti R."/>
            <person name="Tsui H.-C.T."/>
            <person name="Winkler M.E."/>
        </authorList>
    </citation>
    <scope>NUCLEOTIDE SEQUENCE</scope>
</reference>
<dbReference type="InterPro" id="IPR002933">
    <property type="entry name" value="Peptidase_M20"/>
</dbReference>
<name>A0A381VI41_9ZZZZ</name>
<accession>A0A381VI41</accession>
<protein>
    <submittedName>
        <fullName evidence="1">Uncharacterized protein</fullName>
    </submittedName>
</protein>
<proteinExistence type="predicted"/>
<dbReference type="GO" id="GO:0016787">
    <property type="term" value="F:hydrolase activity"/>
    <property type="evidence" value="ECO:0007669"/>
    <property type="project" value="InterPro"/>
</dbReference>
<gene>
    <name evidence="1" type="ORF">METZ01_LOCUS92880</name>
</gene>
<dbReference type="Gene3D" id="3.30.70.360">
    <property type="match status" value="1"/>
</dbReference>
<dbReference type="SUPFAM" id="SSF53187">
    <property type="entry name" value="Zn-dependent exopeptidases"/>
    <property type="match status" value="1"/>
</dbReference>
<dbReference type="EMBL" id="UINC01008904">
    <property type="protein sequence ID" value="SVA40026.1"/>
    <property type="molecule type" value="Genomic_DNA"/>
</dbReference>
<dbReference type="Gene3D" id="3.40.630.10">
    <property type="entry name" value="Zn peptidases"/>
    <property type="match status" value="1"/>
</dbReference>